<keyword evidence="1" id="KW-0233">DNA recombination</keyword>
<dbReference type="InterPro" id="IPR006379">
    <property type="entry name" value="HAD-SF_hydro_IIB"/>
</dbReference>
<feature type="coiled-coil region" evidence="2">
    <location>
        <begin position="760"/>
        <end position="787"/>
    </location>
</feature>
<dbReference type="OrthoDB" id="676979at2759"/>
<dbReference type="PROSITE" id="PS51898">
    <property type="entry name" value="TYR_RECOMBINASE"/>
    <property type="match status" value="1"/>
</dbReference>
<name>A0A9N8V5L8_9GLOM</name>
<dbReference type="PANTHER" id="PTHR10000:SF8">
    <property type="entry name" value="HAD SUPERFAMILY HYDROLASE-LIKE, TYPE 3"/>
    <property type="match status" value="1"/>
</dbReference>
<sequence length="1280" mass="146097">MSEKKLVVEIKEAVWKVKNDLLTNTPLVTEAELTKALAKDGLITVITEIRTDKQKFSTEFKTFATATDNEIWHYYGKITTGRRAAELYNAGIKEVRDDGSIEVEGKSYDLNSADGLTNYLRDQEIKAEKQKYADILAQIQQATTAQQALDQSLLAGQKKQDLVDAQAKRKQEIQALTAAKNQAKTAVKAAQTAIKTTREVQKKEKFGEDYATLRPIQQKGREKIAEKHKKEVHYTRSKVCRYCPEEFHYDKSLEHLAAEKKIAAELAAHENNCSLKNKNEEPKHLKLVISMLVATVEHECQVEGTKKIAIYFSPNQGGNEHADLTYADKISESKLTLEKDNQGEYDWRLVGIRKEPEQNKKNPLQEEIKKKDEAVYLVPVLDIDGTSTNPDFSTLNQKLKGVLQKLKKQGHKICFTTGRNYLSALPFYKEVGLDTFLITYNGAFINNPSKNNAEELVLNPIANQTVKDILGEPIIKQNLCNTLVDKLDRTTISTSDDIYYEEIFFNGNPYTKGKDILKLLGEQDALQLVLEFPKNEEMFNNILMLLRSKYSASVTFYSGSKLKAKNPASYYNIPLSHTIAFGNDVNDIELMHTVGKGIATADSESFLKTYAYGITDCGALNSDGERNSITELKIRRENLEGHLDLQDFINLEILDCSQNQLASLDLSKNIKLKVVNIYDNRISCTKLDIFSHLVNLQKLDLGFDIHRQLQKSEEELSIEGQKNIAGKLEGLPSSVETLDCKETPFQKDLESFGHSRNLEVLRLTRKIEKLENENREEREAREDFMKTNGKKLTKGQIRRNIVRKTKQAGIKKVISPHTFRRSLATNSYNCGIKLQTIQKQLGHSNLDTTLGYIHNDYQTLYADYKTNQELIRKLKTKIASKEISKRELNDLTNSLMSSQYEEKKIELAVDSLLKEIKPLLILIVRSELKDKHLAVVISNDIQNQVSPVVIILPITSRKKGDKLYHFEIETYFNRKTGKILVDQITTVDKHQEKGSVSCNDCKTERERNNPFHNALQKPLHCEICLAQLGRLEKQINIPVESQHVILVDECYEDRKDRQDENDEKEDFNNACCVSCRPGKTPQEIQQKYQEYKEQVMKDGENHEDYGKKRSEITELNISNQNNLEGSLKLEDLDVSNCKQLKELYCYKNQLTQLILSNNIELLKCCVNLLTDLDFNTLSKSLTKLDLTNNNFPPQDLSSFSRFIELKDLRIGTTSQENINQNLYNRFIDSLEPLKNLNKLETLGISNTDLHEGTEYLPKSLKYIGYSTKERPDCKLTVLVS</sequence>
<dbReference type="GO" id="GO:0000287">
    <property type="term" value="F:magnesium ion binding"/>
    <property type="evidence" value="ECO:0007669"/>
    <property type="project" value="TreeGrafter"/>
</dbReference>
<dbReference type="Pfam" id="PF02452">
    <property type="entry name" value="PemK_toxin"/>
    <property type="match status" value="1"/>
</dbReference>
<evidence type="ECO:0000313" key="4">
    <source>
        <dbReference type="EMBL" id="CAG8438012.1"/>
    </source>
</evidence>
<dbReference type="GO" id="GO:0006310">
    <property type="term" value="P:DNA recombination"/>
    <property type="evidence" value="ECO:0007669"/>
    <property type="project" value="UniProtKB-KW"/>
</dbReference>
<dbReference type="Gene3D" id="1.10.443.10">
    <property type="entry name" value="Intergrase catalytic core"/>
    <property type="match status" value="1"/>
</dbReference>
<dbReference type="InterPro" id="IPR011067">
    <property type="entry name" value="Plasmid_toxin/cell-grow_inhib"/>
</dbReference>
<reference evidence="4" key="1">
    <citation type="submission" date="2021-06" db="EMBL/GenBank/DDBJ databases">
        <authorList>
            <person name="Kallberg Y."/>
            <person name="Tangrot J."/>
            <person name="Rosling A."/>
        </authorList>
    </citation>
    <scope>NUCLEOTIDE SEQUENCE</scope>
    <source>
        <strain evidence="4">FL130A</strain>
    </source>
</reference>
<dbReference type="GO" id="GO:0003677">
    <property type="term" value="F:DNA binding"/>
    <property type="evidence" value="ECO:0007669"/>
    <property type="project" value="InterPro"/>
</dbReference>
<evidence type="ECO:0000313" key="5">
    <source>
        <dbReference type="Proteomes" id="UP000789508"/>
    </source>
</evidence>
<dbReference type="InterPro" id="IPR013762">
    <property type="entry name" value="Integrase-like_cat_sf"/>
</dbReference>
<dbReference type="SUPFAM" id="SSF56349">
    <property type="entry name" value="DNA breaking-rejoining enzymes"/>
    <property type="match status" value="1"/>
</dbReference>
<evidence type="ECO:0000259" key="3">
    <source>
        <dbReference type="PROSITE" id="PS51898"/>
    </source>
</evidence>
<dbReference type="InterPro" id="IPR023214">
    <property type="entry name" value="HAD_sf"/>
</dbReference>
<evidence type="ECO:0000256" key="1">
    <source>
        <dbReference type="ARBA" id="ARBA00023172"/>
    </source>
</evidence>
<dbReference type="Proteomes" id="UP000789508">
    <property type="component" value="Unassembled WGS sequence"/>
</dbReference>
<dbReference type="EMBL" id="CAJVPS010000002">
    <property type="protein sequence ID" value="CAG8438012.1"/>
    <property type="molecule type" value="Genomic_DNA"/>
</dbReference>
<evidence type="ECO:0000256" key="2">
    <source>
        <dbReference type="SAM" id="Coils"/>
    </source>
</evidence>
<gene>
    <name evidence="4" type="ORF">ALEPTO_LOCUS65</name>
</gene>
<feature type="coiled-coil region" evidence="2">
    <location>
        <begin position="125"/>
        <end position="193"/>
    </location>
</feature>
<dbReference type="Gene3D" id="3.40.50.1000">
    <property type="entry name" value="HAD superfamily/HAD-like"/>
    <property type="match status" value="1"/>
</dbReference>
<comment type="caution">
    <text evidence="4">The sequence shown here is derived from an EMBL/GenBank/DDBJ whole genome shotgun (WGS) entry which is preliminary data.</text>
</comment>
<dbReference type="NCBIfam" id="TIGR01484">
    <property type="entry name" value="HAD-SF-IIB"/>
    <property type="match status" value="1"/>
</dbReference>
<dbReference type="InterPro" id="IPR002104">
    <property type="entry name" value="Integrase_catalytic"/>
</dbReference>
<dbReference type="Gene3D" id="3.80.10.10">
    <property type="entry name" value="Ribonuclease Inhibitor"/>
    <property type="match status" value="2"/>
</dbReference>
<dbReference type="Gene3D" id="2.30.30.110">
    <property type="match status" value="1"/>
</dbReference>
<accession>A0A9N8V5L8</accession>
<keyword evidence="2" id="KW-0175">Coiled coil</keyword>
<dbReference type="AlphaFoldDB" id="A0A9N8V5L8"/>
<proteinExistence type="predicted"/>
<keyword evidence="5" id="KW-1185">Reference proteome</keyword>
<dbReference type="Pfam" id="PF08282">
    <property type="entry name" value="Hydrolase_3"/>
    <property type="match status" value="1"/>
</dbReference>
<dbReference type="PANTHER" id="PTHR10000">
    <property type="entry name" value="PHOSPHOSERINE PHOSPHATASE"/>
    <property type="match status" value="1"/>
</dbReference>
<dbReference type="InterPro" id="IPR011010">
    <property type="entry name" value="DNA_brk_join_enz"/>
</dbReference>
<dbReference type="InterPro" id="IPR036412">
    <property type="entry name" value="HAD-like_sf"/>
</dbReference>
<protein>
    <submittedName>
        <fullName evidence="4">8419_t:CDS:1</fullName>
    </submittedName>
</protein>
<dbReference type="GO" id="GO:0005829">
    <property type="term" value="C:cytosol"/>
    <property type="evidence" value="ECO:0007669"/>
    <property type="project" value="TreeGrafter"/>
</dbReference>
<dbReference type="SUPFAM" id="SSF50118">
    <property type="entry name" value="Cell growth inhibitor/plasmid maintenance toxic component"/>
    <property type="match status" value="1"/>
</dbReference>
<dbReference type="SUPFAM" id="SSF52058">
    <property type="entry name" value="L domain-like"/>
    <property type="match status" value="2"/>
</dbReference>
<feature type="domain" description="Tyr recombinase" evidence="3">
    <location>
        <begin position="694"/>
        <end position="865"/>
    </location>
</feature>
<dbReference type="Pfam" id="PF00589">
    <property type="entry name" value="Phage_integrase"/>
    <property type="match status" value="1"/>
</dbReference>
<dbReference type="Gene3D" id="3.30.1240.10">
    <property type="match status" value="1"/>
</dbReference>
<dbReference type="GO" id="GO:0016791">
    <property type="term" value="F:phosphatase activity"/>
    <property type="evidence" value="ECO:0007669"/>
    <property type="project" value="TreeGrafter"/>
</dbReference>
<dbReference type="SUPFAM" id="SSF56784">
    <property type="entry name" value="HAD-like"/>
    <property type="match status" value="1"/>
</dbReference>
<dbReference type="InterPro" id="IPR003477">
    <property type="entry name" value="PemK-like"/>
</dbReference>
<organism evidence="4 5">
    <name type="scientific">Ambispora leptoticha</name>
    <dbReference type="NCBI Taxonomy" id="144679"/>
    <lineage>
        <taxon>Eukaryota</taxon>
        <taxon>Fungi</taxon>
        <taxon>Fungi incertae sedis</taxon>
        <taxon>Mucoromycota</taxon>
        <taxon>Glomeromycotina</taxon>
        <taxon>Glomeromycetes</taxon>
        <taxon>Archaeosporales</taxon>
        <taxon>Ambisporaceae</taxon>
        <taxon>Ambispora</taxon>
    </lineage>
</organism>
<dbReference type="InterPro" id="IPR032675">
    <property type="entry name" value="LRR_dom_sf"/>
</dbReference>
<dbReference type="GO" id="GO:0015074">
    <property type="term" value="P:DNA integration"/>
    <property type="evidence" value="ECO:0007669"/>
    <property type="project" value="InterPro"/>
</dbReference>